<evidence type="ECO:0000313" key="2">
    <source>
        <dbReference type="Proteomes" id="UP000180098"/>
    </source>
</evidence>
<organism evidence="1 2">
    <name type="scientific">Anaerobacillus arseniciselenatis</name>
    <dbReference type="NCBI Taxonomy" id="85682"/>
    <lineage>
        <taxon>Bacteria</taxon>
        <taxon>Bacillati</taxon>
        <taxon>Bacillota</taxon>
        <taxon>Bacilli</taxon>
        <taxon>Bacillales</taxon>
        <taxon>Bacillaceae</taxon>
        <taxon>Anaerobacillus</taxon>
    </lineage>
</organism>
<sequence length="118" mass="14308">MIITDKKLIQIYDNWQDKLDADEWYFSKSFEAISKDMSSEVAFNYIPEVVNVLLELDEDYLIWATLYFLMDLYRIAETTELHPALEKNWSVLREHIQKYEDSYSTPYQELRRLLRVKN</sequence>
<comment type="caution">
    <text evidence="1">The sequence shown here is derived from an EMBL/GenBank/DDBJ whole genome shotgun (WGS) entry which is preliminary data.</text>
</comment>
<name>A0A1S2LC84_9BACI</name>
<gene>
    <name evidence="1" type="ORF">BKP35_17300</name>
</gene>
<reference evidence="1 2" key="1">
    <citation type="submission" date="2016-10" db="EMBL/GenBank/DDBJ databases">
        <title>Draft genome sequences of four alkaliphilic bacteria belonging to the Anaerobacillus genus.</title>
        <authorList>
            <person name="Bassil N.M."/>
            <person name="Lloyd J.R."/>
        </authorList>
    </citation>
    <scope>NUCLEOTIDE SEQUENCE [LARGE SCALE GENOMIC DNA]</scope>
    <source>
        <strain evidence="1 2">DSM 15340</strain>
    </source>
</reference>
<keyword evidence="2" id="KW-1185">Reference proteome</keyword>
<dbReference type="AlphaFoldDB" id="A0A1S2LC84"/>
<dbReference type="Proteomes" id="UP000180098">
    <property type="component" value="Unassembled WGS sequence"/>
</dbReference>
<dbReference type="EMBL" id="MLQQ01000047">
    <property type="protein sequence ID" value="OIJ09155.1"/>
    <property type="molecule type" value="Genomic_DNA"/>
</dbReference>
<protein>
    <submittedName>
        <fullName evidence="1">ABC transporter</fullName>
    </submittedName>
</protein>
<dbReference type="OrthoDB" id="2454513at2"/>
<proteinExistence type="predicted"/>
<accession>A0A1S2LC84</accession>
<evidence type="ECO:0000313" key="1">
    <source>
        <dbReference type="EMBL" id="OIJ09155.1"/>
    </source>
</evidence>